<dbReference type="Proteomes" id="UP000823775">
    <property type="component" value="Unassembled WGS sequence"/>
</dbReference>
<evidence type="ECO:0000313" key="2">
    <source>
        <dbReference type="EMBL" id="MCD7464380.1"/>
    </source>
</evidence>
<keyword evidence="3" id="KW-1185">Reference proteome</keyword>
<evidence type="ECO:0000313" key="3">
    <source>
        <dbReference type="Proteomes" id="UP000823775"/>
    </source>
</evidence>
<feature type="compositionally biased region" description="Polar residues" evidence="1">
    <location>
        <begin position="49"/>
        <end position="66"/>
    </location>
</feature>
<gene>
    <name evidence="2" type="ORF">HAX54_052608</name>
</gene>
<feature type="region of interest" description="Disordered" evidence="1">
    <location>
        <begin position="44"/>
        <end position="67"/>
    </location>
</feature>
<dbReference type="EMBL" id="JACEIK010000959">
    <property type="protein sequence ID" value="MCD7464380.1"/>
    <property type="molecule type" value="Genomic_DNA"/>
</dbReference>
<reference evidence="2 3" key="1">
    <citation type="journal article" date="2021" name="BMC Genomics">
        <title>Datura genome reveals duplications of psychoactive alkaloid biosynthetic genes and high mutation rate following tissue culture.</title>
        <authorList>
            <person name="Rajewski A."/>
            <person name="Carter-House D."/>
            <person name="Stajich J."/>
            <person name="Litt A."/>
        </authorList>
    </citation>
    <scope>NUCLEOTIDE SEQUENCE [LARGE SCALE GENOMIC DNA]</scope>
    <source>
        <strain evidence="2">AR-01</strain>
    </source>
</reference>
<evidence type="ECO:0000256" key="1">
    <source>
        <dbReference type="SAM" id="MobiDB-lite"/>
    </source>
</evidence>
<protein>
    <submittedName>
        <fullName evidence="2">Uncharacterized protein</fullName>
    </submittedName>
</protein>
<organism evidence="2 3">
    <name type="scientific">Datura stramonium</name>
    <name type="common">Jimsonweed</name>
    <name type="synonym">Common thornapple</name>
    <dbReference type="NCBI Taxonomy" id="4076"/>
    <lineage>
        <taxon>Eukaryota</taxon>
        <taxon>Viridiplantae</taxon>
        <taxon>Streptophyta</taxon>
        <taxon>Embryophyta</taxon>
        <taxon>Tracheophyta</taxon>
        <taxon>Spermatophyta</taxon>
        <taxon>Magnoliopsida</taxon>
        <taxon>eudicotyledons</taxon>
        <taxon>Gunneridae</taxon>
        <taxon>Pentapetalae</taxon>
        <taxon>asterids</taxon>
        <taxon>lamiids</taxon>
        <taxon>Solanales</taxon>
        <taxon>Solanaceae</taxon>
        <taxon>Solanoideae</taxon>
        <taxon>Datureae</taxon>
        <taxon>Datura</taxon>
    </lineage>
</organism>
<name>A0ABS8T0B8_DATST</name>
<proteinExistence type="predicted"/>
<sequence>MAPETFDINLDDWLNSSTFRKVRFDRDQYLVKRTSNLRPSFAFAESPRQRGTASAMSPLQRGSTSARVGEGGDFLSFEGIFALVVSPLCISFGYAKVGVLGGFCTCDSFFAGAMCFRFSEVDWDK</sequence>
<comment type="caution">
    <text evidence="2">The sequence shown here is derived from an EMBL/GenBank/DDBJ whole genome shotgun (WGS) entry which is preliminary data.</text>
</comment>
<accession>A0ABS8T0B8</accession>